<comment type="caution">
    <text evidence="3">The sequence shown here is derived from an EMBL/GenBank/DDBJ whole genome shotgun (WGS) entry which is preliminary data.</text>
</comment>
<dbReference type="GO" id="GO:0019698">
    <property type="term" value="P:D-galacturonate catabolic process"/>
    <property type="evidence" value="ECO:0007669"/>
    <property type="project" value="TreeGrafter"/>
</dbReference>
<dbReference type="PANTHER" id="PTHR30536">
    <property type="entry name" value="ALTRONATE/GALACTARATE DEHYDRATASE"/>
    <property type="match status" value="1"/>
</dbReference>
<dbReference type="InterPro" id="IPR044144">
    <property type="entry name" value="SAF_UxaA/GarD"/>
</dbReference>
<dbReference type="InterPro" id="IPR013974">
    <property type="entry name" value="SAF"/>
</dbReference>
<dbReference type="CDD" id="cd11613">
    <property type="entry name" value="SAF_AH_GD"/>
    <property type="match status" value="1"/>
</dbReference>
<evidence type="ECO:0000313" key="4">
    <source>
        <dbReference type="Proteomes" id="UP000319859"/>
    </source>
</evidence>
<dbReference type="InterPro" id="IPR052172">
    <property type="entry name" value="UxaA_altronate/galactarate_dh"/>
</dbReference>
<dbReference type="GO" id="GO:0016829">
    <property type="term" value="F:lyase activity"/>
    <property type="evidence" value="ECO:0007669"/>
    <property type="project" value="UniProtKB-KW"/>
</dbReference>
<dbReference type="EMBL" id="VITN01000019">
    <property type="protein sequence ID" value="TWB13789.1"/>
    <property type="molecule type" value="Genomic_DNA"/>
</dbReference>
<proteinExistence type="predicted"/>
<evidence type="ECO:0000256" key="1">
    <source>
        <dbReference type="ARBA" id="ARBA00023239"/>
    </source>
</evidence>
<protein>
    <submittedName>
        <fullName evidence="3">SAF domain-containing protein</fullName>
    </submittedName>
</protein>
<name>A0A560EWN8_9PROT</name>
<dbReference type="RefSeq" id="WP_145752616.1">
    <property type="nucleotide sequence ID" value="NZ_VITN01000019.1"/>
</dbReference>
<dbReference type="Gene3D" id="2.30.130.110">
    <property type="match status" value="1"/>
</dbReference>
<keyword evidence="1" id="KW-0456">Lyase</keyword>
<dbReference type="PANTHER" id="PTHR30536:SF5">
    <property type="entry name" value="ALTRONATE DEHYDRATASE"/>
    <property type="match status" value="1"/>
</dbReference>
<sequence length="110" mass="11338">MSTPISPLILLHPDDNVLVVRAAIRAGDALDIDGARVTAAQDVTVGHKLARRVLAAGDKVLKYGAPIGSMTAAVDVGGHVHMHNMKSDYIASHTRQVVGGQVVGGSEGGH</sequence>
<organism evidence="3 4">
    <name type="scientific">Nitrospirillum amazonense</name>
    <dbReference type="NCBI Taxonomy" id="28077"/>
    <lineage>
        <taxon>Bacteria</taxon>
        <taxon>Pseudomonadati</taxon>
        <taxon>Pseudomonadota</taxon>
        <taxon>Alphaproteobacteria</taxon>
        <taxon>Rhodospirillales</taxon>
        <taxon>Azospirillaceae</taxon>
        <taxon>Nitrospirillum</taxon>
    </lineage>
</organism>
<dbReference type="SMART" id="SM00858">
    <property type="entry name" value="SAF"/>
    <property type="match status" value="1"/>
</dbReference>
<dbReference type="OrthoDB" id="9804574at2"/>
<reference evidence="3 4" key="1">
    <citation type="submission" date="2019-06" db="EMBL/GenBank/DDBJ databases">
        <title>Genomic Encyclopedia of Type Strains, Phase IV (KMG-V): Genome sequencing to study the core and pangenomes of soil and plant-associated prokaryotes.</title>
        <authorList>
            <person name="Whitman W."/>
        </authorList>
    </citation>
    <scope>NUCLEOTIDE SEQUENCE [LARGE SCALE GENOMIC DNA]</scope>
    <source>
        <strain evidence="3 4">BR 11880</strain>
    </source>
</reference>
<accession>A0A560EWN8</accession>
<evidence type="ECO:0000259" key="2">
    <source>
        <dbReference type="SMART" id="SM00858"/>
    </source>
</evidence>
<feature type="domain" description="SAF" evidence="2">
    <location>
        <begin position="15"/>
        <end position="86"/>
    </location>
</feature>
<evidence type="ECO:0000313" key="3">
    <source>
        <dbReference type="EMBL" id="TWB13789.1"/>
    </source>
</evidence>
<gene>
    <name evidence="3" type="ORF">FBZ89_1193</name>
</gene>
<dbReference type="Proteomes" id="UP000319859">
    <property type="component" value="Unassembled WGS sequence"/>
</dbReference>
<dbReference type="AlphaFoldDB" id="A0A560EWN8"/>